<proteinExistence type="predicted"/>
<evidence type="ECO:0000313" key="1">
    <source>
        <dbReference type="EMBL" id="KAI6093373.1"/>
    </source>
</evidence>
<accession>A0ACC0DL02</accession>
<sequence>MASHDPEHEAAEQKAPAYSVPLRGSGSRDFPTRITVEPTPDNQRIYNKIRQTYERLRQQTHLTSQQNLVPPSAAPSTSTVKSPILDEPVAPPPQDEISRNQDLPKRPRGRRSEPPATDTRLNTAVKRKLKLACPHHRAKKVICNCHDFSKLEEGYQNFLHQRTNSPDDYNEALDLDVDILPTAYSTTPIPLTLLNVFPQRPLDSETHGAFGSDSSVTDSLPAASDSGYGSMSQHRKVPIDLPSSDQKLLDQDQACPSELASGETHMENYISIVAEDLLNKVGAKELDVQTVDRLSSILPALLQALALNLGHKPLSEVLRNMTVFVYTHRDAIATSFREYHHQTTELGPKSTSVHRSLPTEAVNGCSATPEKAETDPEEYRLHLFTDGFDEEIDMPGLEIFKKLIFEDPSYTWLLHRLRAEVACSRAEPDSSRDIREAILRSVTPLTHISRSNGLRSVKVIYTIDWDVLGFLQSQDYSIPNSEAIANAITLTGSHTDAQALSCHQYMAQIWPLTGVQTLRLMQELLEAGGKRKELSFDTPSRLTLVAWIKGRSVVVSALGVPDFVAEIGEQLAWLGSTLRTSPVDVGTALCTPYVNLADYRSGSPRETPCYIKFRVETSEARSRNENGQCWHNLFANPVVAQGFPIPKRSENDMGLEMPLDMLVVLVRARYIDTFNSKTFIKGFSTMLVPTKQSEDLLIWHLLYNEDPNERISYLDCGLKHIDVQIPHLEQCRHILGWCSSAISIVGTAAASYKVGNSRLPKAHSGCFLEKVEISGGQFVTGTAAFAVGRREKPVSISRFGYYVKKIQWITTKYFIFWDEEEKRGWLVNGASSLLHILRASLAYSKDKFGSEWSPDCLLDMANQSAYDVLTNPKIRHVKLYLDRTDAFDEEIRSAEGSSRGERSVAKHYTVEDEVEHVYNILEKLIDHQAMAEQQPGFEINVWPRRQLEGWDFNDLITGGDPFFGRVADLHALGKGWVDFTRTIRAVTLLGRGFGELIKPQFTTAPLCHRWSSLPSRRYYLAALVSDLKEIMERHGNPASNPRELCHNVTLNMNDAIFDPCPCTQGKDECRDAVQTLFPMNFFIRKFKPKSQIALEDGGAVIFGHNMDLHWQWRDSGDPVKGNPPRPDIDSGIGSSINSSSSQSPSESNISAAGSNVQPPDSRETPRRRLMKKSKHRYLSELFGRSTKKPGPNMPDHHSPSPPP</sequence>
<reference evidence="1 2" key="1">
    <citation type="journal article" date="2022" name="New Phytol.">
        <title>Ecological generalism drives hyperdiversity of secondary metabolite gene clusters in xylarialean endophytes.</title>
        <authorList>
            <person name="Franco M.E.E."/>
            <person name="Wisecaver J.H."/>
            <person name="Arnold A.E."/>
            <person name="Ju Y.M."/>
            <person name="Slot J.C."/>
            <person name="Ahrendt S."/>
            <person name="Moore L.P."/>
            <person name="Eastman K.E."/>
            <person name="Scott K."/>
            <person name="Konkel Z."/>
            <person name="Mondo S.J."/>
            <person name="Kuo A."/>
            <person name="Hayes R.D."/>
            <person name="Haridas S."/>
            <person name="Andreopoulos B."/>
            <person name="Riley R."/>
            <person name="LaButti K."/>
            <person name="Pangilinan J."/>
            <person name="Lipzen A."/>
            <person name="Amirebrahimi M."/>
            <person name="Yan J."/>
            <person name="Adam C."/>
            <person name="Keymanesh K."/>
            <person name="Ng V."/>
            <person name="Louie K."/>
            <person name="Northen T."/>
            <person name="Drula E."/>
            <person name="Henrissat B."/>
            <person name="Hsieh H.M."/>
            <person name="Youens-Clark K."/>
            <person name="Lutzoni F."/>
            <person name="Miadlikowska J."/>
            <person name="Eastwood D.C."/>
            <person name="Hamelin R.C."/>
            <person name="Grigoriev I.V."/>
            <person name="U'Ren J.M."/>
        </authorList>
    </citation>
    <scope>NUCLEOTIDE SEQUENCE [LARGE SCALE GENOMIC DNA]</scope>
    <source>
        <strain evidence="1 2">ER1909</strain>
    </source>
</reference>
<name>A0ACC0DL02_9PEZI</name>
<organism evidence="1 2">
    <name type="scientific">Hypoxylon rubiginosum</name>
    <dbReference type="NCBI Taxonomy" id="110542"/>
    <lineage>
        <taxon>Eukaryota</taxon>
        <taxon>Fungi</taxon>
        <taxon>Dikarya</taxon>
        <taxon>Ascomycota</taxon>
        <taxon>Pezizomycotina</taxon>
        <taxon>Sordariomycetes</taxon>
        <taxon>Xylariomycetidae</taxon>
        <taxon>Xylariales</taxon>
        <taxon>Hypoxylaceae</taxon>
        <taxon>Hypoxylon</taxon>
    </lineage>
</organism>
<gene>
    <name evidence="1" type="ORF">F4821DRAFT_80064</name>
</gene>
<dbReference type="EMBL" id="MU394281">
    <property type="protein sequence ID" value="KAI6093373.1"/>
    <property type="molecule type" value="Genomic_DNA"/>
</dbReference>
<evidence type="ECO:0000313" key="2">
    <source>
        <dbReference type="Proteomes" id="UP001497680"/>
    </source>
</evidence>
<comment type="caution">
    <text evidence="1">The sequence shown here is derived from an EMBL/GenBank/DDBJ whole genome shotgun (WGS) entry which is preliminary data.</text>
</comment>
<dbReference type="Proteomes" id="UP001497680">
    <property type="component" value="Unassembled WGS sequence"/>
</dbReference>
<protein>
    <submittedName>
        <fullName evidence="1">Uncharacterized protein</fullName>
    </submittedName>
</protein>
<keyword evidence="2" id="KW-1185">Reference proteome</keyword>